<feature type="repeat" description="ANK" evidence="3">
    <location>
        <begin position="135"/>
        <end position="167"/>
    </location>
</feature>
<feature type="repeat" description="ANK" evidence="3">
    <location>
        <begin position="201"/>
        <end position="233"/>
    </location>
</feature>
<feature type="repeat" description="ANK" evidence="3">
    <location>
        <begin position="168"/>
        <end position="200"/>
    </location>
</feature>
<dbReference type="PROSITE" id="PS50088">
    <property type="entry name" value="ANK_REPEAT"/>
    <property type="match status" value="10"/>
</dbReference>
<dbReference type="Gene3D" id="1.25.40.20">
    <property type="entry name" value="Ankyrin repeat-containing domain"/>
    <property type="match status" value="3"/>
</dbReference>
<dbReference type="SUPFAM" id="SSF48403">
    <property type="entry name" value="Ankyrin repeat"/>
    <property type="match status" value="1"/>
</dbReference>
<dbReference type="RefSeq" id="XP_028147806.1">
    <property type="nucleotide sequence ID" value="XM_028292005.1"/>
</dbReference>
<dbReference type="RefSeq" id="XP_028147807.1">
    <property type="nucleotide sequence ID" value="XM_028292006.1"/>
</dbReference>
<evidence type="ECO:0000259" key="4">
    <source>
        <dbReference type="Pfam" id="PF09372"/>
    </source>
</evidence>
<feature type="domain" description="PRANC" evidence="4">
    <location>
        <begin position="413"/>
        <end position="512"/>
    </location>
</feature>
<name>A0A6P7GP57_DIAVI</name>
<dbReference type="PROSITE" id="PS50297">
    <property type="entry name" value="ANK_REP_REGION"/>
    <property type="match status" value="10"/>
</dbReference>
<dbReference type="PRINTS" id="PR01415">
    <property type="entry name" value="ANKYRIN"/>
</dbReference>
<organism evidence="6">
    <name type="scientific">Diabrotica virgifera virgifera</name>
    <name type="common">western corn rootworm</name>
    <dbReference type="NCBI Taxonomy" id="50390"/>
    <lineage>
        <taxon>Eukaryota</taxon>
        <taxon>Metazoa</taxon>
        <taxon>Ecdysozoa</taxon>
        <taxon>Arthropoda</taxon>
        <taxon>Hexapoda</taxon>
        <taxon>Insecta</taxon>
        <taxon>Pterygota</taxon>
        <taxon>Neoptera</taxon>
        <taxon>Endopterygota</taxon>
        <taxon>Coleoptera</taxon>
        <taxon>Polyphaga</taxon>
        <taxon>Cucujiformia</taxon>
        <taxon>Chrysomeloidea</taxon>
        <taxon>Chrysomelidae</taxon>
        <taxon>Galerucinae</taxon>
        <taxon>Diabroticina</taxon>
        <taxon>Diabroticites</taxon>
        <taxon>Diabrotica</taxon>
    </lineage>
</organism>
<feature type="repeat" description="ANK" evidence="3">
    <location>
        <begin position="34"/>
        <end position="66"/>
    </location>
</feature>
<feature type="repeat" description="ANK" evidence="3">
    <location>
        <begin position="101"/>
        <end position="133"/>
    </location>
</feature>
<dbReference type="SMART" id="SM00248">
    <property type="entry name" value="ANK"/>
    <property type="match status" value="10"/>
</dbReference>
<keyword evidence="2 3" id="KW-0040">ANK repeat</keyword>
<dbReference type="Pfam" id="PF13637">
    <property type="entry name" value="Ank_4"/>
    <property type="match status" value="1"/>
</dbReference>
<accession>A0A6P7GP57</accession>
<feature type="repeat" description="ANK" evidence="3">
    <location>
        <begin position="1"/>
        <end position="33"/>
    </location>
</feature>
<proteinExistence type="predicted"/>
<evidence type="ECO:0000313" key="5">
    <source>
        <dbReference type="RefSeq" id="XP_028147806.1"/>
    </source>
</evidence>
<dbReference type="InterPro" id="IPR002110">
    <property type="entry name" value="Ankyrin_rpt"/>
</dbReference>
<evidence type="ECO:0000313" key="6">
    <source>
        <dbReference type="RefSeq" id="XP_028147807.1"/>
    </source>
</evidence>
<protein>
    <submittedName>
        <fullName evidence="5 6">Uncharacterized protein LOC114341214</fullName>
    </submittedName>
</protein>
<feature type="repeat" description="ANK" evidence="3">
    <location>
        <begin position="268"/>
        <end position="300"/>
    </location>
</feature>
<evidence type="ECO:0000256" key="1">
    <source>
        <dbReference type="ARBA" id="ARBA00022737"/>
    </source>
</evidence>
<reference evidence="5 6" key="1">
    <citation type="submission" date="2025-04" db="UniProtKB">
        <authorList>
            <consortium name="RefSeq"/>
        </authorList>
    </citation>
    <scope>IDENTIFICATION</scope>
    <source>
        <tissue evidence="5 6">Whole insect</tissue>
    </source>
</reference>
<keyword evidence="1" id="KW-0677">Repeat</keyword>
<sequence length="514" mass="58245">MDEIPLHLATKLGNLDKVQQLIEEGAIINEVDSDGFTSLHIATDFKHIKIIKYLLACGADVNATDTSQRRSPLHYAAFNNDLEIIRLLTEAGANLQCSNIYGNMPIHMAAKKGYLKIVKYFLENGIHVDIINKKSKKTPLHMAARGGYIKIVDYLLLNKANVRLKDCQKRSSIHYGVIGGDAEIVHGLMEQGVDINAKDRFKLTPLHLACRSWYLDIAQLLLKNGAVCNLQGRSRNYSPLHLASETGCLEIVKYFISLGVDVNFGTIQEYTLLHAACKWDQIGMVKYLFENGADVNKKTLPKGATPLYFAIKNRSPNVAEFLLLNGADLREDEYKGKSTLSTALKDVSGDYEESEQTEYLVIAKLIIKYTVLIYNPVEKFIEDGCPFFEELSQYYNDCQKEITSMRSVTIKNSTVSLYQIICDSNKGNAFIKYLRNDNIKKELQNIEDYLKDFSIYGDILPLVQHWVKEGLQRMKLLSDADFIMGKIAPKLPSEIRWKIFDYLNMTDLKTVIHS</sequence>
<feature type="repeat" description="ANK" evidence="3">
    <location>
        <begin position="68"/>
        <end position="100"/>
    </location>
</feature>
<dbReference type="PANTHER" id="PTHR24171:SF9">
    <property type="entry name" value="ANKYRIN REPEAT DOMAIN-CONTAINING PROTEIN 39"/>
    <property type="match status" value="1"/>
</dbReference>
<evidence type="ECO:0000256" key="3">
    <source>
        <dbReference type="PROSITE-ProRule" id="PRU00023"/>
    </source>
</evidence>
<dbReference type="InterPro" id="IPR018272">
    <property type="entry name" value="PRANC_domain"/>
</dbReference>
<evidence type="ECO:0000256" key="2">
    <source>
        <dbReference type="ARBA" id="ARBA00023043"/>
    </source>
</evidence>
<feature type="repeat" description="ANK" evidence="3">
    <location>
        <begin position="302"/>
        <end position="334"/>
    </location>
</feature>
<dbReference type="PANTHER" id="PTHR24171">
    <property type="entry name" value="ANKYRIN REPEAT DOMAIN-CONTAINING PROTEIN 39-RELATED"/>
    <property type="match status" value="1"/>
</dbReference>
<gene>
    <name evidence="5 6" type="primary">LOC114341214</name>
</gene>
<dbReference type="AlphaFoldDB" id="A0A6P7GP57"/>
<dbReference type="InterPro" id="IPR036770">
    <property type="entry name" value="Ankyrin_rpt-contain_sf"/>
</dbReference>
<dbReference type="Pfam" id="PF09372">
    <property type="entry name" value="PRANC"/>
    <property type="match status" value="1"/>
</dbReference>
<dbReference type="Pfam" id="PF12796">
    <property type="entry name" value="Ank_2"/>
    <property type="match status" value="3"/>
</dbReference>
<feature type="repeat" description="ANK" evidence="3">
    <location>
        <begin position="235"/>
        <end position="267"/>
    </location>
</feature>